<dbReference type="OrthoDB" id="10250730at2759"/>
<dbReference type="AlphaFoldDB" id="A0A443QN73"/>
<evidence type="ECO:0000256" key="6">
    <source>
        <dbReference type="ARBA" id="ARBA00045869"/>
    </source>
</evidence>
<evidence type="ECO:0000313" key="9">
    <source>
        <dbReference type="Proteomes" id="UP000285301"/>
    </source>
</evidence>
<dbReference type="Pfam" id="PF00753">
    <property type="entry name" value="Lactamase_B"/>
    <property type="match status" value="1"/>
</dbReference>
<accession>A0A443QN73</accession>
<evidence type="ECO:0000256" key="1">
    <source>
        <dbReference type="ARBA" id="ARBA00004514"/>
    </source>
</evidence>
<dbReference type="GO" id="GO:0031123">
    <property type="term" value="P:RNA 3'-end processing"/>
    <property type="evidence" value="ECO:0007669"/>
    <property type="project" value="UniProtKB-ARBA"/>
</dbReference>
<comment type="function">
    <text evidence="6">Endoribonuclease that catalyzes the hydrolysis of histone-coding pre-mRNA 3'-end. Involved in histone pre-mRNA processing during the S-phase of the cell cycle, which is required for entering/progressing through S-phase. Cleaves histone pre-mRNA at a major and a minor cleavage site after the 5'-ACCCA-3' and the 5'-ACCCACA-3' sequence, respectively, and located downstream of the stem-loop. May require the presence of the HDE element located at the histone pre-RNA 3'-end to avoid non-specific cleavage.</text>
</comment>
<proteinExistence type="predicted"/>
<organism evidence="8 9">
    <name type="scientific">Dinothrombium tinctorium</name>
    <dbReference type="NCBI Taxonomy" id="1965070"/>
    <lineage>
        <taxon>Eukaryota</taxon>
        <taxon>Metazoa</taxon>
        <taxon>Ecdysozoa</taxon>
        <taxon>Arthropoda</taxon>
        <taxon>Chelicerata</taxon>
        <taxon>Arachnida</taxon>
        <taxon>Acari</taxon>
        <taxon>Acariformes</taxon>
        <taxon>Trombidiformes</taxon>
        <taxon>Prostigmata</taxon>
        <taxon>Anystina</taxon>
        <taxon>Parasitengona</taxon>
        <taxon>Trombidioidea</taxon>
        <taxon>Trombidiidae</taxon>
        <taxon>Dinothrombium</taxon>
    </lineage>
</organism>
<keyword evidence="9" id="KW-1185">Reference proteome</keyword>
<sequence length="197" mass="22000">MSSFVKVIREGYSRCIDGSKLAACGSCTLIKSDGLIILVDTLGAWECELLKSKLRENAIHASDLDLVICTHGHPDHVGNLNLFLDSQHIVGRSIYRNDVYSVYDFEKPYVVSRNVKVVHTPGHTLDDVCVIVENVDRLGTVTVAGDLFENEADIEDESIWRNAGSEAPEKQVENRKLIMQMSEFIVPGHGPMFKRKK</sequence>
<protein>
    <recommendedName>
        <fullName evidence="3">Metallo-beta-lactamase domain-containing protein 1</fullName>
    </recommendedName>
    <alternativeName>
        <fullName evidence="4">Endoribonuclease MBLAC1</fullName>
    </alternativeName>
</protein>
<evidence type="ECO:0000259" key="7">
    <source>
        <dbReference type="SMART" id="SM00849"/>
    </source>
</evidence>
<dbReference type="Gene3D" id="3.60.15.10">
    <property type="entry name" value="Ribonuclease Z/Hydroxyacylglutathione hydrolase-like"/>
    <property type="match status" value="1"/>
</dbReference>
<dbReference type="GO" id="GO:0005829">
    <property type="term" value="C:cytosol"/>
    <property type="evidence" value="ECO:0007669"/>
    <property type="project" value="UniProtKB-SubCell"/>
</dbReference>
<dbReference type="PANTHER" id="PTHR23200">
    <property type="entry name" value="METALLO-BETA-LACTAMASE DOMAIN-CONTAINING PROTEIN 1"/>
    <property type="match status" value="1"/>
</dbReference>
<comment type="subunit">
    <text evidence="2">Homodimer.</text>
</comment>
<name>A0A443QN73_9ACAR</name>
<evidence type="ECO:0000256" key="2">
    <source>
        <dbReference type="ARBA" id="ARBA00011738"/>
    </source>
</evidence>
<comment type="caution">
    <text evidence="8">The sequence shown here is derived from an EMBL/GenBank/DDBJ whole genome shotgun (WGS) entry which is preliminary data.</text>
</comment>
<feature type="domain" description="Metallo-beta-lactamase" evidence="7">
    <location>
        <begin position="24"/>
        <end position="189"/>
    </location>
</feature>
<evidence type="ECO:0000256" key="4">
    <source>
        <dbReference type="ARBA" id="ARBA00032988"/>
    </source>
</evidence>
<dbReference type="Proteomes" id="UP000285301">
    <property type="component" value="Unassembled WGS sequence"/>
</dbReference>
<dbReference type="SUPFAM" id="SSF56281">
    <property type="entry name" value="Metallo-hydrolase/oxidoreductase"/>
    <property type="match status" value="1"/>
</dbReference>
<dbReference type="InterPro" id="IPR039344">
    <property type="entry name" value="MBLAC1"/>
</dbReference>
<reference evidence="8 9" key="1">
    <citation type="journal article" date="2018" name="Gigascience">
        <title>Genomes of trombidid mites reveal novel predicted allergens and laterally-transferred genes associated with secondary metabolism.</title>
        <authorList>
            <person name="Dong X."/>
            <person name="Chaisiri K."/>
            <person name="Xia D."/>
            <person name="Armstrong S.D."/>
            <person name="Fang Y."/>
            <person name="Donnelly M.J."/>
            <person name="Kadowaki T."/>
            <person name="McGarry J.W."/>
            <person name="Darby A.C."/>
            <person name="Makepeace B.L."/>
        </authorList>
    </citation>
    <scope>NUCLEOTIDE SEQUENCE [LARGE SCALE GENOMIC DNA]</scope>
    <source>
        <strain evidence="8">UoL-WK</strain>
    </source>
</reference>
<comment type="subcellular location">
    <subcellularLocation>
        <location evidence="1">Cytoplasm</location>
        <location evidence="1">Cytosol</location>
    </subcellularLocation>
</comment>
<gene>
    <name evidence="8" type="ORF">B4U79_08736</name>
</gene>
<dbReference type="SMART" id="SM00849">
    <property type="entry name" value="Lactamase_B"/>
    <property type="match status" value="1"/>
</dbReference>
<evidence type="ECO:0000256" key="3">
    <source>
        <dbReference type="ARBA" id="ARBA00014856"/>
    </source>
</evidence>
<evidence type="ECO:0000256" key="5">
    <source>
        <dbReference type="ARBA" id="ARBA00044690"/>
    </source>
</evidence>
<dbReference type="InterPro" id="IPR001279">
    <property type="entry name" value="Metallo-B-lactamas"/>
</dbReference>
<evidence type="ECO:0000313" key="8">
    <source>
        <dbReference type="EMBL" id="RWS04483.1"/>
    </source>
</evidence>
<comment type="catalytic activity">
    <reaction evidence="5">
        <text>a ribonucleotidyl-ribonucleotide-RNA + H2O = a 3'-end ribonucleotide-RNA + a 5'-end 5'-phospho-ribonucleoside-RNA + H(+)</text>
        <dbReference type="Rhea" id="RHEA:68096"/>
        <dbReference type="Rhea" id="RHEA-COMP:15179"/>
        <dbReference type="Rhea" id="RHEA-COMP:17355"/>
        <dbReference type="Rhea" id="RHEA-COMP:17428"/>
        <dbReference type="ChEBI" id="CHEBI:15377"/>
        <dbReference type="ChEBI" id="CHEBI:15378"/>
        <dbReference type="ChEBI" id="CHEBI:74896"/>
        <dbReference type="ChEBI" id="CHEBI:138282"/>
        <dbReference type="ChEBI" id="CHEBI:173118"/>
    </reaction>
    <physiologicalReaction direction="left-to-right" evidence="5">
        <dbReference type="Rhea" id="RHEA:68097"/>
    </physiologicalReaction>
</comment>
<dbReference type="PANTHER" id="PTHR23200:SF48">
    <property type="entry name" value="METALLO-BETA-LACTAMASE DOMAIN-CONTAINING PROTEIN 1"/>
    <property type="match status" value="1"/>
</dbReference>
<dbReference type="CDD" id="cd07711">
    <property type="entry name" value="MBLAC1-like_MBL-fold"/>
    <property type="match status" value="1"/>
</dbReference>
<dbReference type="InterPro" id="IPR036866">
    <property type="entry name" value="RibonucZ/Hydroxyglut_hydro"/>
</dbReference>
<dbReference type="EMBL" id="NCKU01005509">
    <property type="protein sequence ID" value="RWS04483.1"/>
    <property type="molecule type" value="Genomic_DNA"/>
</dbReference>